<sequence>MGFQGDHLRVYTTAGKQILSNIDATIDSESTAGSIEIDSWNNIKGNNQIQATAGSINVRLGHKPSSLYVDLETTAGSISLVK</sequence>
<organism evidence="1 2">
    <name type="scientific">Thermoflavimicrobium daqui</name>
    <dbReference type="NCBI Taxonomy" id="2137476"/>
    <lineage>
        <taxon>Bacteria</taxon>
        <taxon>Bacillati</taxon>
        <taxon>Bacillota</taxon>
        <taxon>Bacilli</taxon>
        <taxon>Bacillales</taxon>
        <taxon>Thermoactinomycetaceae</taxon>
        <taxon>Thermoflavimicrobium</taxon>
    </lineage>
</organism>
<dbReference type="EMBL" id="QJKK01000020">
    <property type="protein sequence ID" value="RAL21068.1"/>
    <property type="molecule type" value="Genomic_DNA"/>
</dbReference>
<reference evidence="1 2" key="1">
    <citation type="submission" date="2018-06" db="EMBL/GenBank/DDBJ databases">
        <title>Thermoflavimicrobium daqus sp. nov., a thermophilic microbe isolated from Moutai-flavour Daqu.</title>
        <authorList>
            <person name="Wang X."/>
            <person name="Zhou H."/>
        </authorList>
    </citation>
    <scope>NUCLEOTIDE SEQUENCE [LARGE SCALE GENOMIC DNA]</scope>
    <source>
        <strain evidence="1 2">FBKL4.011</strain>
    </source>
</reference>
<gene>
    <name evidence="1" type="ORF">DL897_17370</name>
</gene>
<dbReference type="RefSeq" id="WP_113660393.1">
    <property type="nucleotide sequence ID" value="NZ_KZ845682.1"/>
</dbReference>
<evidence type="ECO:0000313" key="1">
    <source>
        <dbReference type="EMBL" id="RAL21068.1"/>
    </source>
</evidence>
<dbReference type="Proteomes" id="UP000251213">
    <property type="component" value="Unassembled WGS sequence"/>
</dbReference>
<accession>A0A364K0Z6</accession>
<protein>
    <submittedName>
        <fullName evidence="1">Uncharacterized protein</fullName>
    </submittedName>
</protein>
<reference evidence="1 2" key="2">
    <citation type="submission" date="2018-06" db="EMBL/GenBank/DDBJ databases">
        <authorList>
            <person name="Zhirakovskaya E."/>
        </authorList>
    </citation>
    <scope>NUCLEOTIDE SEQUENCE [LARGE SCALE GENOMIC DNA]</scope>
    <source>
        <strain evidence="1 2">FBKL4.011</strain>
    </source>
</reference>
<evidence type="ECO:0000313" key="2">
    <source>
        <dbReference type="Proteomes" id="UP000251213"/>
    </source>
</evidence>
<dbReference type="AlphaFoldDB" id="A0A364K0Z6"/>
<name>A0A364K0Z6_9BACL</name>
<proteinExistence type="predicted"/>
<keyword evidence="2" id="KW-1185">Reference proteome</keyword>
<comment type="caution">
    <text evidence="1">The sequence shown here is derived from an EMBL/GenBank/DDBJ whole genome shotgun (WGS) entry which is preliminary data.</text>
</comment>